<comment type="pathway">
    <text evidence="1">Carotenoid biosynthesis; phytoene biosynthesis.</text>
</comment>
<evidence type="ECO:0000256" key="2">
    <source>
        <dbReference type="ARBA" id="ARBA00022679"/>
    </source>
</evidence>
<name>A0A1I4C9S6_9EURY</name>
<evidence type="ECO:0000256" key="3">
    <source>
        <dbReference type="ARBA" id="ARBA00022746"/>
    </source>
</evidence>
<dbReference type="AlphaFoldDB" id="A0A1I4C9S6"/>
<dbReference type="InterPro" id="IPR044843">
    <property type="entry name" value="Trans_IPPS_bact-type"/>
</dbReference>
<dbReference type="GO" id="GO:0016117">
    <property type="term" value="P:carotenoid biosynthetic process"/>
    <property type="evidence" value="ECO:0007669"/>
    <property type="project" value="UniProtKB-KW"/>
</dbReference>
<dbReference type="InterPro" id="IPR033904">
    <property type="entry name" value="Trans_IPPS_HH"/>
</dbReference>
<dbReference type="RefSeq" id="WP_009375730.1">
    <property type="nucleotide sequence ID" value="NZ_FOTC01000001.1"/>
</dbReference>
<evidence type="ECO:0000256" key="1">
    <source>
        <dbReference type="ARBA" id="ARBA00004684"/>
    </source>
</evidence>
<dbReference type="GO" id="GO:0051996">
    <property type="term" value="F:squalene synthase [NAD(P)H] activity"/>
    <property type="evidence" value="ECO:0007669"/>
    <property type="project" value="InterPro"/>
</dbReference>
<dbReference type="EMBL" id="FOTC01000001">
    <property type="protein sequence ID" value="SFK77067.1"/>
    <property type="molecule type" value="Genomic_DNA"/>
</dbReference>
<keyword evidence="3" id="KW-0125">Carotenoid biosynthesis</keyword>
<dbReference type="SUPFAM" id="SSF48576">
    <property type="entry name" value="Terpenoid synthases"/>
    <property type="match status" value="1"/>
</dbReference>
<dbReference type="SFLD" id="SFLDG01018">
    <property type="entry name" value="Squalene/Phytoene_Synthase_Lik"/>
    <property type="match status" value="1"/>
</dbReference>
<dbReference type="InterPro" id="IPR008949">
    <property type="entry name" value="Isoprenoid_synthase_dom_sf"/>
</dbReference>
<dbReference type="STRING" id="553466.SAMN04487950_1011"/>
<dbReference type="SFLD" id="SFLDS00005">
    <property type="entry name" value="Isoprenoid_Synthase_Type_I"/>
    <property type="match status" value="1"/>
</dbReference>
<dbReference type="FunFam" id="1.10.600.10:FF:000020">
    <property type="entry name" value="Phytoene synthase"/>
    <property type="match status" value="1"/>
</dbReference>
<gene>
    <name evidence="4" type="ORF">SAMN04487950_1011</name>
</gene>
<evidence type="ECO:0000313" key="5">
    <source>
        <dbReference type="Proteomes" id="UP000199607"/>
    </source>
</evidence>
<dbReference type="PROSITE" id="PS01045">
    <property type="entry name" value="SQUALEN_PHYTOEN_SYN_2"/>
    <property type="match status" value="1"/>
</dbReference>
<dbReference type="SFLD" id="SFLDG01212">
    <property type="entry name" value="Phytoene_synthase_like"/>
    <property type="match status" value="1"/>
</dbReference>
<dbReference type="InterPro" id="IPR019845">
    <property type="entry name" value="Squalene/phytoene_synthase_CS"/>
</dbReference>
<sequence length="317" mass="36367">MVDDDQIARSKEIQQRTGKTFHFATRVLPKRVREATYVLYAFFRVADEVVDDAGGATPDQQRETLERLRAEALGQRETDDAVLAAFSEMREQYDIDETDVDIFIDAMLTDITKSRYETYDELEAYMDGSAAAVGRMMTAVMDPDEADKALPHATALGEAFQLTNFLRDVREDVVERDRIYLPQTTLDEHGVTTEQIRSFEMDDRFAAAMRSELHRAEHLYKNGVAGIKFLPEDCQLAVLLAAVLYAEHHRLIRRRNYDVLSKTPQLSTPHKALLTAKTWLHWQFSKDPETVFRKVSTVSYHDSRHSGPEHAERLPTR</sequence>
<proteinExistence type="predicted"/>
<evidence type="ECO:0000313" key="4">
    <source>
        <dbReference type="EMBL" id="SFK77067.1"/>
    </source>
</evidence>
<keyword evidence="5" id="KW-1185">Reference proteome</keyword>
<dbReference type="InterPro" id="IPR002060">
    <property type="entry name" value="Squ/phyt_synthse"/>
</dbReference>
<keyword evidence="2" id="KW-0808">Transferase</keyword>
<dbReference type="GO" id="GO:0004311">
    <property type="term" value="F:geranylgeranyl diphosphate synthase activity"/>
    <property type="evidence" value="ECO:0007669"/>
    <property type="project" value="InterPro"/>
</dbReference>
<organism evidence="4 5">
    <name type="scientific">Halogranum rubrum</name>
    <dbReference type="NCBI Taxonomy" id="553466"/>
    <lineage>
        <taxon>Archaea</taxon>
        <taxon>Methanobacteriati</taxon>
        <taxon>Methanobacteriota</taxon>
        <taxon>Stenosarchaea group</taxon>
        <taxon>Halobacteria</taxon>
        <taxon>Halobacteriales</taxon>
        <taxon>Haloferacaceae</taxon>
    </lineage>
</organism>
<dbReference type="Gene3D" id="1.10.600.10">
    <property type="entry name" value="Farnesyl Diphosphate Synthase"/>
    <property type="match status" value="1"/>
</dbReference>
<dbReference type="PANTHER" id="PTHR31480">
    <property type="entry name" value="BIFUNCTIONAL LYCOPENE CYCLASE/PHYTOENE SYNTHASE"/>
    <property type="match status" value="1"/>
</dbReference>
<reference evidence="5" key="1">
    <citation type="submission" date="2016-10" db="EMBL/GenBank/DDBJ databases">
        <authorList>
            <person name="Varghese N."/>
            <person name="Submissions S."/>
        </authorList>
    </citation>
    <scope>NUCLEOTIDE SEQUENCE [LARGE SCALE GENOMIC DNA]</scope>
    <source>
        <strain evidence="5">CGMCC 1.7738</strain>
    </source>
</reference>
<dbReference type="CDD" id="cd00683">
    <property type="entry name" value="Trans_IPPS_HH"/>
    <property type="match status" value="1"/>
</dbReference>
<protein>
    <submittedName>
        <fullName evidence="4">Phytoene synthase</fullName>
    </submittedName>
</protein>
<accession>A0A1I4C9S6</accession>
<dbReference type="Proteomes" id="UP000199607">
    <property type="component" value="Unassembled WGS sequence"/>
</dbReference>
<dbReference type="PROSITE" id="PS01044">
    <property type="entry name" value="SQUALEN_PHYTOEN_SYN_1"/>
    <property type="match status" value="1"/>
</dbReference>
<dbReference type="Pfam" id="PF00494">
    <property type="entry name" value="SQS_PSY"/>
    <property type="match status" value="1"/>
</dbReference>